<keyword evidence="2" id="KW-0560">Oxidoreductase</keyword>
<evidence type="ECO:0000313" key="6">
    <source>
        <dbReference type="Proteomes" id="UP000588158"/>
    </source>
</evidence>
<dbReference type="Gene3D" id="3.40.50.720">
    <property type="entry name" value="NAD(P)-binding Rossmann-like Domain"/>
    <property type="match status" value="1"/>
</dbReference>
<sequence length="238" mass="24575">MTSTNAASPVSLPAVLITGATRGIGRAVADELAADHHLILGGRDAEATAALAAQFPSAEPFVAELTDHAAVAAAVEALDLSGGLAGVVHSAGILVRGRVDELEAGEWTRSLAVNVVAVAELTRLLLPALRAARGTVVTINSGNGFNAGPSGGAYAASKFALRAFTDSLRAEEREHGVRVSSVHPGRVATDMQRQLRGSENGEYREQDYVQPTSVAATVALALRLPAEASIDTLSIRPR</sequence>
<dbReference type="SUPFAM" id="SSF51735">
    <property type="entry name" value="NAD(P)-binding Rossmann-fold domains"/>
    <property type="match status" value="1"/>
</dbReference>
<dbReference type="PANTHER" id="PTHR44196">
    <property type="entry name" value="DEHYDROGENASE/REDUCTASE SDR FAMILY MEMBER 7B"/>
    <property type="match status" value="1"/>
</dbReference>
<dbReference type="Pfam" id="PF00106">
    <property type="entry name" value="adh_short"/>
    <property type="match status" value="1"/>
</dbReference>
<comment type="similarity">
    <text evidence="1 3">Belongs to the short-chain dehydrogenases/reductases (SDR) family.</text>
</comment>
<evidence type="ECO:0000259" key="4">
    <source>
        <dbReference type="SMART" id="SM00822"/>
    </source>
</evidence>
<dbReference type="RefSeq" id="WP_184324065.1">
    <property type="nucleotide sequence ID" value="NZ_JACHLZ010000001.1"/>
</dbReference>
<evidence type="ECO:0000313" key="5">
    <source>
        <dbReference type="EMBL" id="MBB5830446.1"/>
    </source>
</evidence>
<feature type="domain" description="Ketoreductase" evidence="4">
    <location>
        <begin position="13"/>
        <end position="190"/>
    </location>
</feature>
<dbReference type="InterPro" id="IPR057326">
    <property type="entry name" value="KR_dom"/>
</dbReference>
<evidence type="ECO:0000256" key="2">
    <source>
        <dbReference type="ARBA" id="ARBA00023002"/>
    </source>
</evidence>
<dbReference type="PRINTS" id="PR00081">
    <property type="entry name" value="GDHRDH"/>
</dbReference>
<dbReference type="GO" id="GO:0016020">
    <property type="term" value="C:membrane"/>
    <property type="evidence" value="ECO:0007669"/>
    <property type="project" value="TreeGrafter"/>
</dbReference>
<evidence type="ECO:0000256" key="1">
    <source>
        <dbReference type="ARBA" id="ARBA00006484"/>
    </source>
</evidence>
<gene>
    <name evidence="5" type="ORF">HNR70_000259</name>
</gene>
<comment type="caution">
    <text evidence="5">The sequence shown here is derived from an EMBL/GenBank/DDBJ whole genome shotgun (WGS) entry which is preliminary data.</text>
</comment>
<dbReference type="SMART" id="SM00822">
    <property type="entry name" value="PKS_KR"/>
    <property type="match status" value="1"/>
</dbReference>
<proteinExistence type="inferred from homology"/>
<organism evidence="5 6">
    <name type="scientific">Brachybacterium aquaticum</name>
    <dbReference type="NCBI Taxonomy" id="1432564"/>
    <lineage>
        <taxon>Bacteria</taxon>
        <taxon>Bacillati</taxon>
        <taxon>Actinomycetota</taxon>
        <taxon>Actinomycetes</taxon>
        <taxon>Micrococcales</taxon>
        <taxon>Dermabacteraceae</taxon>
        <taxon>Brachybacterium</taxon>
    </lineage>
</organism>
<dbReference type="InterPro" id="IPR002347">
    <property type="entry name" value="SDR_fam"/>
</dbReference>
<protein>
    <submittedName>
        <fullName evidence="5">NADP-dependent 3-hydroxy acid dehydrogenase YdfG</fullName>
    </submittedName>
</protein>
<dbReference type="InterPro" id="IPR020904">
    <property type="entry name" value="Sc_DH/Rdtase_CS"/>
</dbReference>
<dbReference type="PRINTS" id="PR00080">
    <property type="entry name" value="SDRFAMILY"/>
</dbReference>
<dbReference type="NCBIfam" id="NF006073">
    <property type="entry name" value="PRK08219.1"/>
    <property type="match status" value="1"/>
</dbReference>
<dbReference type="PROSITE" id="PS00061">
    <property type="entry name" value="ADH_SHORT"/>
    <property type="match status" value="1"/>
</dbReference>
<name>A0A841A6G3_9MICO</name>
<dbReference type="InterPro" id="IPR036291">
    <property type="entry name" value="NAD(P)-bd_dom_sf"/>
</dbReference>
<dbReference type="PANTHER" id="PTHR44196:SF1">
    <property type="entry name" value="DEHYDROGENASE_REDUCTASE SDR FAMILY MEMBER 7B"/>
    <property type="match status" value="1"/>
</dbReference>
<dbReference type="EMBL" id="JACHLZ010000001">
    <property type="protein sequence ID" value="MBB5830446.1"/>
    <property type="molecule type" value="Genomic_DNA"/>
</dbReference>
<keyword evidence="6" id="KW-1185">Reference proteome</keyword>
<dbReference type="GO" id="GO:0016491">
    <property type="term" value="F:oxidoreductase activity"/>
    <property type="evidence" value="ECO:0007669"/>
    <property type="project" value="UniProtKB-KW"/>
</dbReference>
<dbReference type="Proteomes" id="UP000588158">
    <property type="component" value="Unassembled WGS sequence"/>
</dbReference>
<evidence type="ECO:0000256" key="3">
    <source>
        <dbReference type="RuleBase" id="RU000363"/>
    </source>
</evidence>
<accession>A0A841A6G3</accession>
<dbReference type="AlphaFoldDB" id="A0A841A6G3"/>
<reference evidence="5 6" key="1">
    <citation type="submission" date="2020-08" db="EMBL/GenBank/DDBJ databases">
        <title>Sequencing the genomes of 1000 actinobacteria strains.</title>
        <authorList>
            <person name="Klenk H.-P."/>
        </authorList>
    </citation>
    <scope>NUCLEOTIDE SEQUENCE [LARGE SCALE GENOMIC DNA]</scope>
    <source>
        <strain evidence="5 6">DSM 28796</strain>
    </source>
</reference>